<dbReference type="PANTHER" id="PTHR43228">
    <property type="entry name" value="TWO-COMPONENT RESPONSE REGULATOR"/>
    <property type="match status" value="1"/>
</dbReference>
<accession>G9QL18</accession>
<proteinExistence type="predicted"/>
<dbReference type="PROSITE" id="PS50110">
    <property type="entry name" value="RESPONSE_REGULATORY"/>
    <property type="match status" value="1"/>
</dbReference>
<dbReference type="Proteomes" id="UP000011747">
    <property type="component" value="Unassembled WGS sequence"/>
</dbReference>
<name>G9QL18_9BACI</name>
<organism evidence="3 4">
    <name type="scientific">Bacillus smithii 7_3_47FAA</name>
    <dbReference type="NCBI Taxonomy" id="665952"/>
    <lineage>
        <taxon>Bacteria</taxon>
        <taxon>Bacillati</taxon>
        <taxon>Bacillota</taxon>
        <taxon>Bacilli</taxon>
        <taxon>Bacillales</taxon>
        <taxon>Bacillaceae</taxon>
        <taxon>Bacillus</taxon>
    </lineage>
</organism>
<dbReference type="InterPro" id="IPR001789">
    <property type="entry name" value="Sig_transdc_resp-reg_receiver"/>
</dbReference>
<sequence>MKKTFTTVLIADDSQFMRNHLKQLLSNDNFKVVAEASNGCEAITLYQKVRPNVVLLDIIMPYKNGLDALNEIKKHNPKAKVVICSSMGQKTLIMEAIKLGATDFIVKPFFHELIPILKKITS</sequence>
<keyword evidence="1" id="KW-0597">Phosphoprotein</keyword>
<evidence type="ECO:0000313" key="3">
    <source>
        <dbReference type="EMBL" id="EHL78151.1"/>
    </source>
</evidence>
<dbReference type="Pfam" id="PF00072">
    <property type="entry name" value="Response_reg"/>
    <property type="match status" value="1"/>
</dbReference>
<dbReference type="InterPro" id="IPR011006">
    <property type="entry name" value="CheY-like_superfamily"/>
</dbReference>
<dbReference type="SUPFAM" id="SSF52172">
    <property type="entry name" value="CheY-like"/>
    <property type="match status" value="1"/>
</dbReference>
<dbReference type="PATRIC" id="fig|665952.3.peg.1730"/>
<feature type="domain" description="Response regulatory" evidence="2">
    <location>
        <begin position="7"/>
        <end position="122"/>
    </location>
</feature>
<gene>
    <name evidence="3" type="ORF">HMPREF1015_02428</name>
</gene>
<evidence type="ECO:0000313" key="4">
    <source>
        <dbReference type="Proteomes" id="UP000011747"/>
    </source>
</evidence>
<keyword evidence="4" id="KW-1185">Reference proteome</keyword>
<protein>
    <recommendedName>
        <fullName evidence="2">Response regulatory domain-containing protein</fullName>
    </recommendedName>
</protein>
<comment type="caution">
    <text evidence="3">The sequence shown here is derived from an EMBL/GenBank/DDBJ whole genome shotgun (WGS) entry which is preliminary data.</text>
</comment>
<evidence type="ECO:0000259" key="2">
    <source>
        <dbReference type="PROSITE" id="PS50110"/>
    </source>
</evidence>
<reference evidence="3 4" key="1">
    <citation type="submission" date="2011-09" db="EMBL/GenBank/DDBJ databases">
        <title>The Genome Sequence of Bacillus smithii 7_3_47FAA.</title>
        <authorList>
            <consortium name="The Broad Institute Genome Sequencing Platform"/>
            <person name="Earl A."/>
            <person name="Ward D."/>
            <person name="Feldgarden M."/>
            <person name="Gevers D."/>
            <person name="Daigneault M."/>
            <person name="Strauss J."/>
            <person name="Allen-Vercoe E."/>
            <person name="Young S.K."/>
            <person name="Zeng Q."/>
            <person name="Gargeya S."/>
            <person name="Fitzgerald M."/>
            <person name="Haas B."/>
            <person name="Abouelleil A."/>
            <person name="Alvarado L."/>
            <person name="Arachchi H.M."/>
            <person name="Berlin A."/>
            <person name="Brown A."/>
            <person name="Chapman S.B."/>
            <person name="Chen Z."/>
            <person name="Dunbar C."/>
            <person name="Freedman E."/>
            <person name="Gearin G."/>
            <person name="Goldberg J."/>
            <person name="Griggs A."/>
            <person name="Gujja S."/>
            <person name="Heiman D."/>
            <person name="Howarth C."/>
            <person name="Larson L."/>
            <person name="Lui A."/>
            <person name="MacDonald P.J.P."/>
            <person name="Montmayeur A."/>
            <person name="Murphy C."/>
            <person name="Neiman D."/>
            <person name="Pearson M."/>
            <person name="Priest M."/>
            <person name="Roberts A."/>
            <person name="Saif S."/>
            <person name="Shea T."/>
            <person name="Shenoy N."/>
            <person name="Sisk P."/>
            <person name="Stolte C."/>
            <person name="Sykes S."/>
            <person name="Wortman J."/>
            <person name="Nusbaum C."/>
            <person name="Birren B."/>
        </authorList>
    </citation>
    <scope>NUCLEOTIDE SEQUENCE [LARGE SCALE GENOMIC DNA]</scope>
    <source>
        <strain evidence="3 4">7_3_47FAA</strain>
    </source>
</reference>
<dbReference type="EMBL" id="ACWF01000090">
    <property type="protein sequence ID" value="EHL78151.1"/>
    <property type="molecule type" value="Genomic_DNA"/>
</dbReference>
<dbReference type="GO" id="GO:0000160">
    <property type="term" value="P:phosphorelay signal transduction system"/>
    <property type="evidence" value="ECO:0007669"/>
    <property type="project" value="InterPro"/>
</dbReference>
<dbReference type="HOGENOM" id="CLU_000445_69_15_9"/>
<dbReference type="InterPro" id="IPR052048">
    <property type="entry name" value="ST_Response_Regulator"/>
</dbReference>
<feature type="modified residue" description="4-aspartylphosphate" evidence="1">
    <location>
        <position position="57"/>
    </location>
</feature>
<evidence type="ECO:0000256" key="1">
    <source>
        <dbReference type="PROSITE-ProRule" id="PRU00169"/>
    </source>
</evidence>
<dbReference type="PANTHER" id="PTHR43228:SF1">
    <property type="entry name" value="TWO-COMPONENT RESPONSE REGULATOR ARR22"/>
    <property type="match status" value="1"/>
</dbReference>
<dbReference type="AlphaFoldDB" id="G9QL18"/>
<dbReference type="RefSeq" id="WP_003354046.1">
    <property type="nucleotide sequence ID" value="NZ_JH414752.1"/>
</dbReference>
<dbReference type="SMART" id="SM00448">
    <property type="entry name" value="REC"/>
    <property type="match status" value="1"/>
</dbReference>
<dbReference type="Gene3D" id="3.40.50.2300">
    <property type="match status" value="1"/>
</dbReference>